<feature type="coiled-coil region" evidence="1">
    <location>
        <begin position="53"/>
        <end position="80"/>
    </location>
</feature>
<accession>A0ABS2CEJ4</accession>
<feature type="transmembrane region" description="Helical" evidence="2">
    <location>
        <begin position="684"/>
        <end position="705"/>
    </location>
</feature>
<comment type="caution">
    <text evidence="3">The sequence shown here is derived from an EMBL/GenBank/DDBJ whole genome shotgun (WGS) entry which is preliminary data.</text>
</comment>
<feature type="transmembrane region" description="Helical" evidence="2">
    <location>
        <begin position="883"/>
        <end position="900"/>
    </location>
</feature>
<feature type="transmembrane region" description="Helical" evidence="2">
    <location>
        <begin position="786"/>
        <end position="805"/>
    </location>
</feature>
<feature type="transmembrane region" description="Helical" evidence="2">
    <location>
        <begin position="655"/>
        <end position="678"/>
    </location>
</feature>
<protein>
    <submittedName>
        <fullName evidence="3">DUF2339 domain-containing protein</fullName>
    </submittedName>
</protein>
<name>A0ABS2CEJ4_9NEIS</name>
<feature type="transmembrane region" description="Helical" evidence="2">
    <location>
        <begin position="825"/>
        <end position="846"/>
    </location>
</feature>
<dbReference type="InterPro" id="IPR014600">
    <property type="entry name" value="UCP035905_mem"/>
</dbReference>
<dbReference type="PANTHER" id="PTHR38434">
    <property type="entry name" value="BLL2549 PROTEIN"/>
    <property type="match status" value="1"/>
</dbReference>
<dbReference type="Proteomes" id="UP001195660">
    <property type="component" value="Unassembled WGS sequence"/>
</dbReference>
<keyword evidence="2" id="KW-0472">Membrane</keyword>
<feature type="transmembrane region" description="Helical" evidence="2">
    <location>
        <begin position="216"/>
        <end position="236"/>
    </location>
</feature>
<keyword evidence="2" id="KW-0812">Transmembrane</keyword>
<feature type="transmembrane region" description="Helical" evidence="2">
    <location>
        <begin position="853"/>
        <end position="871"/>
    </location>
</feature>
<feature type="transmembrane region" description="Helical" evidence="2">
    <location>
        <begin position="20"/>
        <end position="37"/>
    </location>
</feature>
<dbReference type="PANTHER" id="PTHR38434:SF1">
    <property type="entry name" value="BLL2549 PROTEIN"/>
    <property type="match status" value="1"/>
</dbReference>
<feature type="transmembrane region" description="Helical" evidence="2">
    <location>
        <begin position="602"/>
        <end position="619"/>
    </location>
</feature>
<organism evidence="3 4">
    <name type="scientific">Deefgea chitinilytica</name>
    <dbReference type="NCBI Taxonomy" id="570276"/>
    <lineage>
        <taxon>Bacteria</taxon>
        <taxon>Pseudomonadati</taxon>
        <taxon>Pseudomonadota</taxon>
        <taxon>Betaproteobacteria</taxon>
        <taxon>Neisseriales</taxon>
        <taxon>Chitinibacteraceae</taxon>
        <taxon>Deefgea</taxon>
    </lineage>
</organism>
<feature type="transmembrane region" description="Helical" evidence="2">
    <location>
        <begin position="242"/>
        <end position="263"/>
    </location>
</feature>
<feature type="transmembrane region" description="Helical" evidence="2">
    <location>
        <begin position="480"/>
        <end position="500"/>
    </location>
</feature>
<feature type="transmembrane region" description="Helical" evidence="2">
    <location>
        <begin position="625"/>
        <end position="643"/>
    </location>
</feature>
<keyword evidence="2" id="KW-1133">Transmembrane helix</keyword>
<feature type="transmembrane region" description="Helical" evidence="2">
    <location>
        <begin position="192"/>
        <end position="209"/>
    </location>
</feature>
<gene>
    <name evidence="3" type="ORF">GM173_13365</name>
</gene>
<feature type="transmembrane region" description="Helical" evidence="2">
    <location>
        <begin position="342"/>
        <end position="366"/>
    </location>
</feature>
<feature type="transmembrane region" description="Helical" evidence="2">
    <location>
        <begin position="431"/>
        <end position="452"/>
    </location>
</feature>
<feature type="transmembrane region" description="Helical" evidence="2">
    <location>
        <begin position="577"/>
        <end position="595"/>
    </location>
</feature>
<reference evidence="3 4" key="1">
    <citation type="submission" date="2019-11" db="EMBL/GenBank/DDBJ databases">
        <title>Novel Deefgea species.</title>
        <authorList>
            <person name="Han J.-H."/>
        </authorList>
    </citation>
    <scope>NUCLEOTIDE SEQUENCE [LARGE SCALE GENOMIC DNA]</scope>
    <source>
        <strain evidence="3 4">LMG 24817</strain>
    </source>
</reference>
<feature type="transmembrane region" description="Helical" evidence="2">
    <location>
        <begin position="543"/>
        <end position="561"/>
    </location>
</feature>
<evidence type="ECO:0000256" key="2">
    <source>
        <dbReference type="SAM" id="Phobius"/>
    </source>
</evidence>
<feature type="transmembrane region" description="Helical" evidence="2">
    <location>
        <begin position="403"/>
        <end position="422"/>
    </location>
</feature>
<dbReference type="PIRSF" id="PIRSF035905">
    <property type="entry name" value="UCP035905_mp"/>
    <property type="match status" value="1"/>
</dbReference>
<dbReference type="Pfam" id="PF10101">
    <property type="entry name" value="DUF2339"/>
    <property type="match status" value="1"/>
</dbReference>
<dbReference type="InterPro" id="IPR019286">
    <property type="entry name" value="DUF2339_TM"/>
</dbReference>
<proteinExistence type="predicted"/>
<keyword evidence="1" id="KW-0175">Coiled coil</keyword>
<feature type="transmembrane region" description="Helical" evidence="2">
    <location>
        <begin position="293"/>
        <end position="311"/>
    </location>
</feature>
<evidence type="ECO:0000313" key="4">
    <source>
        <dbReference type="Proteomes" id="UP001195660"/>
    </source>
</evidence>
<sequence>MLRFFLLLVGFAFGWNIDEWPTALVMAAIGGVIGHLIDSQNRSNAKSSSTVPASTLQQQLMQLQNRVQKLEAEVQALRTGQAPVNSASIITPRAENTHTEPSKTSTSVPITPVETVTASIEKIIPPRTAQARPAAVKPATPSAAEELFNRAKAWLLGGNTVVRVGILILFFGVGFLLKYAADNSMLPIEYRLTGLAAGAIALLVIGWRLRDKKSGYALILQGGGIGMLYMTIFGALKLYQLVPAGLALGLLVAIGVFSAALAILQNARSLAVMGIIGGFLAPILTSTGSGSHVMLFSYYAILNAGIFGIAWFKAWRPLNLLGFVFTFSIATFWGALSYHPDLLASTLPFLILFFLFYVGISVLYALRQDCEIKSPIDGTLVFGTPIVSFGLLAKLIHEIEYGLAFSAVVLSLFYLGLGLFLIRQHNPRLRLMLESLLALGIIFATLAIPLAFDGNVSAAIWALEGAGVVWLSLRQQRRLALFFGLALQFFAGLAFMSGMHLTARMPILNGNYISGLMLALAGLFCGWQLHINSQEFWTRRKSLLHPAGWILATWGLLWWVGSNSEEIERFIDASQRNLAFVIFAVLTSTIFSLIWQRQQWAAARWPAQALPLILALLAFDHNGYFLNNLIWPIAIAANFWLLLRHDDEDPQTLNEGLHLITLWLCMGIFANELNLLLLNKIPTGIWSLTAWPLAFCAAIFLLLKLGQRWPIDDYRRVYWAIGPLPVCGFLWIWGINSAFADGNMTPLPYLPLLNPIDIMQWLVFAVLAMWLLRCKEEWPEFAWPNTLILATAGGSIFVWLNAVLLRTLHHTQHIPYQIDALADSMLVQMSLTIFWTLIALALMLTATRRVERILWLVGAALLSVVVIKLFMFDLSRISGIERIVAFIGVGILLLLIGYFSPLPPRNASPTEEA</sequence>
<feature type="transmembrane region" description="Helical" evidence="2">
    <location>
        <begin position="717"/>
        <end position="738"/>
    </location>
</feature>
<feature type="transmembrane region" description="Helical" evidence="2">
    <location>
        <begin position="160"/>
        <end position="180"/>
    </location>
</feature>
<feature type="transmembrane region" description="Helical" evidence="2">
    <location>
        <begin position="318"/>
        <end position="336"/>
    </location>
</feature>
<feature type="transmembrane region" description="Helical" evidence="2">
    <location>
        <begin position="758"/>
        <end position="774"/>
    </location>
</feature>
<dbReference type="RefSeq" id="WP_203571889.1">
    <property type="nucleotide sequence ID" value="NZ_WOFE01000008.1"/>
</dbReference>
<feature type="transmembrane region" description="Helical" evidence="2">
    <location>
        <begin position="458"/>
        <end position="473"/>
    </location>
</feature>
<feature type="transmembrane region" description="Helical" evidence="2">
    <location>
        <begin position="270"/>
        <end position="287"/>
    </location>
</feature>
<feature type="transmembrane region" description="Helical" evidence="2">
    <location>
        <begin position="512"/>
        <end position="531"/>
    </location>
</feature>
<feature type="transmembrane region" description="Helical" evidence="2">
    <location>
        <begin position="378"/>
        <end position="397"/>
    </location>
</feature>
<evidence type="ECO:0000313" key="3">
    <source>
        <dbReference type="EMBL" id="MBM5572559.1"/>
    </source>
</evidence>
<dbReference type="EMBL" id="WOFE01000008">
    <property type="protein sequence ID" value="MBM5572559.1"/>
    <property type="molecule type" value="Genomic_DNA"/>
</dbReference>
<keyword evidence="4" id="KW-1185">Reference proteome</keyword>
<evidence type="ECO:0000256" key="1">
    <source>
        <dbReference type="SAM" id="Coils"/>
    </source>
</evidence>